<evidence type="ECO:0000313" key="5">
    <source>
        <dbReference type="EMBL" id="GGD15446.1"/>
    </source>
</evidence>
<keyword evidence="1 5" id="KW-0238">DNA-binding</keyword>
<dbReference type="Proteomes" id="UP000630594">
    <property type="component" value="Unassembled WGS sequence"/>
</dbReference>
<reference evidence="6" key="4">
    <citation type="submission" date="2019-03" db="EMBL/GenBank/DDBJ databases">
        <authorList>
            <person name="Huang Y."/>
        </authorList>
    </citation>
    <scope>NUCLEOTIDE SEQUENCE</scope>
    <source>
        <strain evidence="6">JCM 16608</strain>
    </source>
</reference>
<dbReference type="InterPro" id="IPR016032">
    <property type="entry name" value="Sig_transdc_resp-reg_C-effctor"/>
</dbReference>
<name>A0A4P7UBQ0_9ACTN</name>
<evidence type="ECO:0000313" key="8">
    <source>
        <dbReference type="Proteomes" id="UP000630594"/>
    </source>
</evidence>
<dbReference type="Gene3D" id="1.10.10.10">
    <property type="entry name" value="Winged helix-like DNA-binding domain superfamily/Winged helix DNA-binding domain"/>
    <property type="match status" value="1"/>
</dbReference>
<dbReference type="AlphaFoldDB" id="A0A4P7UBQ0"/>
<accession>A0A4P7UBQ0</accession>
<evidence type="ECO:0000259" key="3">
    <source>
        <dbReference type="PROSITE" id="PS50043"/>
    </source>
</evidence>
<dbReference type="CDD" id="cd06170">
    <property type="entry name" value="LuxR_C_like"/>
    <property type="match status" value="1"/>
</dbReference>
<reference evidence="6 7" key="1">
    <citation type="journal article" date="2008" name="Int. J. Syst. Evol. Microbiol.">
        <title>Nocardioides daphniae sp. nov., isolated from Daphnia cucullata (Crustacea: Cladocera).</title>
        <authorList>
            <person name="Toth E.M."/>
            <person name="Keki Z."/>
            <person name="Homonnay Z.G."/>
            <person name="Borsodi A.K."/>
            <person name="Marialigeti K."/>
            <person name="Schumann P."/>
        </authorList>
    </citation>
    <scope>NUCLEOTIDE SEQUENCE [LARGE SCALE GENOMIC DNA]</scope>
    <source>
        <strain evidence="6 7">JCM 16608</strain>
    </source>
</reference>
<feature type="domain" description="Response regulatory" evidence="4">
    <location>
        <begin position="6"/>
        <end position="124"/>
    </location>
</feature>
<feature type="modified residue" description="4-aspartylphosphate" evidence="2">
    <location>
        <position position="61"/>
    </location>
</feature>
<dbReference type="SUPFAM" id="SSF46894">
    <property type="entry name" value="C-terminal effector domain of the bipartite response regulators"/>
    <property type="match status" value="1"/>
</dbReference>
<dbReference type="InterPro" id="IPR000792">
    <property type="entry name" value="Tscrpt_reg_LuxR_C"/>
</dbReference>
<dbReference type="InterPro" id="IPR036388">
    <property type="entry name" value="WH-like_DNA-bd_sf"/>
</dbReference>
<reference evidence="5" key="2">
    <citation type="journal article" date="2014" name="Int. J. Syst. Evol. Microbiol.">
        <title>Complete genome of a new Firmicutes species belonging to the dominant human colonic microbiota ('Ruminococcus bicirculans') reveals two chromosomes and a selective capacity to utilize plant glucans.</title>
        <authorList>
            <consortium name="NISC Comparative Sequencing Program"/>
            <person name="Wegmann U."/>
            <person name="Louis P."/>
            <person name="Goesmann A."/>
            <person name="Henrissat B."/>
            <person name="Duncan S.H."/>
            <person name="Flint H.J."/>
        </authorList>
    </citation>
    <scope>NUCLEOTIDE SEQUENCE</scope>
    <source>
        <strain evidence="5">CCM 7403</strain>
    </source>
</reference>
<dbReference type="KEGG" id="ndp:E2C04_04740"/>
<dbReference type="PRINTS" id="PR00038">
    <property type="entry name" value="HTHLUXR"/>
</dbReference>
<evidence type="ECO:0000256" key="2">
    <source>
        <dbReference type="PROSITE-ProRule" id="PRU00169"/>
    </source>
</evidence>
<reference evidence="8" key="3">
    <citation type="journal article" date="2019" name="Int. J. Syst. Evol. Microbiol.">
        <title>The Global Catalogue of Microorganisms (GCM) 10K type strain sequencing project: providing services to taxonomists for standard genome sequencing and annotation.</title>
        <authorList>
            <consortium name="The Broad Institute Genomics Platform"/>
            <consortium name="The Broad Institute Genome Sequencing Center for Infectious Disease"/>
            <person name="Wu L."/>
            <person name="Ma J."/>
        </authorList>
    </citation>
    <scope>NUCLEOTIDE SEQUENCE [LARGE SCALE GENOMIC DNA]</scope>
    <source>
        <strain evidence="8">CCM 7403</strain>
    </source>
</reference>
<organism evidence="6 7">
    <name type="scientific">Nocardioides daphniae</name>
    <dbReference type="NCBI Taxonomy" id="402297"/>
    <lineage>
        <taxon>Bacteria</taxon>
        <taxon>Bacillati</taxon>
        <taxon>Actinomycetota</taxon>
        <taxon>Actinomycetes</taxon>
        <taxon>Propionibacteriales</taxon>
        <taxon>Nocardioidaceae</taxon>
        <taxon>Nocardioides</taxon>
    </lineage>
</organism>
<dbReference type="EMBL" id="CP038462">
    <property type="protein sequence ID" value="QCC76698.1"/>
    <property type="molecule type" value="Genomic_DNA"/>
</dbReference>
<dbReference type="SMART" id="SM00448">
    <property type="entry name" value="REC"/>
    <property type="match status" value="1"/>
</dbReference>
<dbReference type="OrthoDB" id="3822649at2"/>
<dbReference type="EMBL" id="BMCK01000002">
    <property type="protein sequence ID" value="GGD15446.1"/>
    <property type="molecule type" value="Genomic_DNA"/>
</dbReference>
<keyword evidence="2" id="KW-0597">Phosphoprotein</keyword>
<dbReference type="GO" id="GO:0006355">
    <property type="term" value="P:regulation of DNA-templated transcription"/>
    <property type="evidence" value="ECO:0007669"/>
    <property type="project" value="InterPro"/>
</dbReference>
<feature type="domain" description="HTH luxR-type" evidence="3">
    <location>
        <begin position="152"/>
        <end position="217"/>
    </location>
</feature>
<gene>
    <name evidence="6" type="ORF">E2C04_04740</name>
    <name evidence="5" type="ORF">GCM10007231_13070</name>
</gene>
<reference evidence="5" key="5">
    <citation type="submission" date="2024-05" db="EMBL/GenBank/DDBJ databases">
        <authorList>
            <person name="Sun Q."/>
            <person name="Sedlacek I."/>
        </authorList>
    </citation>
    <scope>NUCLEOTIDE SEQUENCE</scope>
    <source>
        <strain evidence="5">CCM 7403</strain>
    </source>
</reference>
<dbReference type="PROSITE" id="PS50110">
    <property type="entry name" value="RESPONSE_REGULATORY"/>
    <property type="match status" value="1"/>
</dbReference>
<dbReference type="GO" id="GO:0003677">
    <property type="term" value="F:DNA binding"/>
    <property type="evidence" value="ECO:0007669"/>
    <property type="project" value="UniProtKB-KW"/>
</dbReference>
<protein>
    <submittedName>
        <fullName evidence="5">DNA-binding response regulator</fullName>
    </submittedName>
    <submittedName>
        <fullName evidence="6">Response regulator transcription factor</fullName>
    </submittedName>
</protein>
<dbReference type="PANTHER" id="PTHR43214">
    <property type="entry name" value="TWO-COMPONENT RESPONSE REGULATOR"/>
    <property type="match status" value="1"/>
</dbReference>
<dbReference type="PROSITE" id="PS50043">
    <property type="entry name" value="HTH_LUXR_2"/>
    <property type="match status" value="1"/>
</dbReference>
<evidence type="ECO:0000256" key="1">
    <source>
        <dbReference type="ARBA" id="ARBA00023125"/>
    </source>
</evidence>
<sequence>MRGASRVCVIEDHTLFAESLQIALELKGHEVRRVPLPDDLHSATTLLPAVMKHQPHVLLLDLDLGNADGSRLIEPVTRAGTAVVVLTGSNDRARWGHCVRLGARKVMEKTAPLNEILATIRLIGEGRPVMTLEEREDLVRHWQEERAQVADLLDRLNRLTAREAEVLGQLMNGRQVRQIAEASVVSEATVRTQVKSILAKLEVSSQIGAVGLAHNAGWMPPVAKN</sequence>
<dbReference type="GO" id="GO:0000160">
    <property type="term" value="P:phosphorelay signal transduction system"/>
    <property type="evidence" value="ECO:0007669"/>
    <property type="project" value="InterPro"/>
</dbReference>
<dbReference type="PANTHER" id="PTHR43214:SF44">
    <property type="entry name" value="TWO-COMPONENT RESPONSE REGULATOR"/>
    <property type="match status" value="1"/>
</dbReference>
<evidence type="ECO:0000313" key="7">
    <source>
        <dbReference type="Proteomes" id="UP000297025"/>
    </source>
</evidence>
<dbReference type="RefSeq" id="WP_135831746.1">
    <property type="nucleotide sequence ID" value="NZ_BMCK01000002.1"/>
</dbReference>
<evidence type="ECO:0000313" key="6">
    <source>
        <dbReference type="EMBL" id="QCC76698.1"/>
    </source>
</evidence>
<dbReference type="Proteomes" id="UP000297025">
    <property type="component" value="Chromosome"/>
</dbReference>
<proteinExistence type="predicted"/>
<dbReference type="InterPro" id="IPR011006">
    <property type="entry name" value="CheY-like_superfamily"/>
</dbReference>
<dbReference type="Gene3D" id="3.40.50.2300">
    <property type="match status" value="1"/>
</dbReference>
<dbReference type="SUPFAM" id="SSF52172">
    <property type="entry name" value="CheY-like"/>
    <property type="match status" value="1"/>
</dbReference>
<dbReference type="SMART" id="SM00421">
    <property type="entry name" value="HTH_LUXR"/>
    <property type="match status" value="1"/>
</dbReference>
<dbReference type="Pfam" id="PF00196">
    <property type="entry name" value="GerE"/>
    <property type="match status" value="1"/>
</dbReference>
<dbReference type="InterPro" id="IPR001789">
    <property type="entry name" value="Sig_transdc_resp-reg_receiver"/>
</dbReference>
<keyword evidence="8" id="KW-1185">Reference proteome</keyword>
<evidence type="ECO:0000259" key="4">
    <source>
        <dbReference type="PROSITE" id="PS50110"/>
    </source>
</evidence>
<dbReference type="Pfam" id="PF00072">
    <property type="entry name" value="Response_reg"/>
    <property type="match status" value="1"/>
</dbReference>
<dbReference type="InterPro" id="IPR039420">
    <property type="entry name" value="WalR-like"/>
</dbReference>